<sequence>MRSLSFALLVSAVLVANPGAYAAPGPTRHVNLDMPGALERVRQDNPAHFAAITQILREAPVQRPQALAGWVRTAFDAKMASAMLIKTSYPPQARLEFTLDDTGYRAMVTLRNTEPSISPATRQR</sequence>
<gene>
    <name evidence="2" type="ORF">ACFPN5_13725</name>
</gene>
<name>A0ABW0L4W5_9BURK</name>
<evidence type="ECO:0000256" key="1">
    <source>
        <dbReference type="SAM" id="SignalP"/>
    </source>
</evidence>
<proteinExistence type="predicted"/>
<keyword evidence="3" id="KW-1185">Reference proteome</keyword>
<dbReference type="Proteomes" id="UP001596050">
    <property type="component" value="Unassembled WGS sequence"/>
</dbReference>
<reference evidence="3" key="1">
    <citation type="journal article" date="2019" name="Int. J. Syst. Evol. Microbiol.">
        <title>The Global Catalogue of Microorganisms (GCM) 10K type strain sequencing project: providing services to taxonomists for standard genome sequencing and annotation.</title>
        <authorList>
            <consortium name="The Broad Institute Genomics Platform"/>
            <consortium name="The Broad Institute Genome Sequencing Center for Infectious Disease"/>
            <person name="Wu L."/>
            <person name="Ma J."/>
        </authorList>
    </citation>
    <scope>NUCLEOTIDE SEQUENCE [LARGE SCALE GENOMIC DNA]</scope>
    <source>
        <strain evidence="3">KACC 12649</strain>
    </source>
</reference>
<accession>A0ABW0L4W5</accession>
<dbReference type="EMBL" id="JBHSMU010000014">
    <property type="protein sequence ID" value="MFC5460865.1"/>
    <property type="molecule type" value="Genomic_DNA"/>
</dbReference>
<comment type="caution">
    <text evidence="2">The sequence shown here is derived from an EMBL/GenBank/DDBJ whole genome shotgun (WGS) entry which is preliminary data.</text>
</comment>
<feature type="signal peptide" evidence="1">
    <location>
        <begin position="1"/>
        <end position="22"/>
    </location>
</feature>
<organism evidence="2 3">
    <name type="scientific">Massilia niabensis</name>
    <dbReference type="NCBI Taxonomy" id="544910"/>
    <lineage>
        <taxon>Bacteria</taxon>
        <taxon>Pseudomonadati</taxon>
        <taxon>Pseudomonadota</taxon>
        <taxon>Betaproteobacteria</taxon>
        <taxon>Burkholderiales</taxon>
        <taxon>Oxalobacteraceae</taxon>
        <taxon>Telluria group</taxon>
        <taxon>Massilia</taxon>
    </lineage>
</organism>
<evidence type="ECO:0000313" key="3">
    <source>
        <dbReference type="Proteomes" id="UP001596050"/>
    </source>
</evidence>
<protein>
    <submittedName>
        <fullName evidence="2">Uncharacterized protein</fullName>
    </submittedName>
</protein>
<evidence type="ECO:0000313" key="2">
    <source>
        <dbReference type="EMBL" id="MFC5460865.1"/>
    </source>
</evidence>
<feature type="chain" id="PRO_5045771111" evidence="1">
    <location>
        <begin position="23"/>
        <end position="124"/>
    </location>
</feature>
<keyword evidence="1" id="KW-0732">Signal</keyword>
<dbReference type="RefSeq" id="WP_379784146.1">
    <property type="nucleotide sequence ID" value="NZ_JBHSMU010000014.1"/>
</dbReference>